<evidence type="ECO:0000256" key="1">
    <source>
        <dbReference type="ARBA" id="ARBA00007116"/>
    </source>
</evidence>
<reference evidence="8 9" key="1">
    <citation type="submission" date="2018-10" db="EMBL/GenBank/DDBJ databases">
        <title>Comparative functional genomics of the obligate endosymbiont Buchnera aphidicola.</title>
        <authorList>
            <person name="Chong R.A."/>
        </authorList>
    </citation>
    <scope>NUCLEOTIDE SEQUENCE [LARGE SCALE GENOMIC DNA]</scope>
    <source>
        <strain evidence="8 9">Aoe</strain>
    </source>
</reference>
<evidence type="ECO:0000256" key="4">
    <source>
        <dbReference type="ARBA" id="ARBA00022980"/>
    </source>
</evidence>
<dbReference type="RefSeq" id="WP_158342014.1">
    <property type="nucleotide sequence ID" value="NZ_CP033012.1"/>
</dbReference>
<evidence type="ECO:0000256" key="7">
    <source>
        <dbReference type="HAMAP-Rule" id="MF_01337"/>
    </source>
</evidence>
<dbReference type="PANTHER" id="PTHR12899">
    <property type="entry name" value="39S RIBOSOMAL PROTEIN L18, MITOCHONDRIAL"/>
    <property type="match status" value="1"/>
</dbReference>
<dbReference type="FunFam" id="3.30.420.100:FF:000001">
    <property type="entry name" value="50S ribosomal protein L18"/>
    <property type="match status" value="1"/>
</dbReference>
<sequence>MNPNIKRMSRLRRARKTREKLKELKAIRLVVHRTSKHIYAQVISSDFCTIIASACTLEKRIINSKKGTGNKKSASIIGKEIAKRALEKGIKKVSFDRSGFKYHGRVKELAVSARKTGLNF</sequence>
<organism evidence="8 9">
    <name type="scientific">Buchnera aphidicola</name>
    <name type="common">Anoecia oenotherae</name>
    <dbReference type="NCBI Taxonomy" id="1241833"/>
    <lineage>
        <taxon>Bacteria</taxon>
        <taxon>Pseudomonadati</taxon>
        <taxon>Pseudomonadota</taxon>
        <taxon>Gammaproteobacteria</taxon>
        <taxon>Enterobacterales</taxon>
        <taxon>Erwiniaceae</taxon>
        <taxon>Buchnera</taxon>
    </lineage>
</organism>
<dbReference type="PANTHER" id="PTHR12899:SF3">
    <property type="entry name" value="LARGE RIBOSOMAL SUBUNIT PROTEIN UL18M"/>
    <property type="match status" value="1"/>
</dbReference>
<dbReference type="AlphaFoldDB" id="A0A4D6XVH5"/>
<evidence type="ECO:0000256" key="3">
    <source>
        <dbReference type="ARBA" id="ARBA00022884"/>
    </source>
</evidence>
<accession>A0A4D6XVH5</accession>
<keyword evidence="9" id="KW-1185">Reference proteome</keyword>
<dbReference type="OrthoDB" id="9810939at2"/>
<dbReference type="EMBL" id="CP033012">
    <property type="protein sequence ID" value="QCI19509.1"/>
    <property type="molecule type" value="Genomic_DNA"/>
</dbReference>
<dbReference type="GO" id="GO:0008097">
    <property type="term" value="F:5S rRNA binding"/>
    <property type="evidence" value="ECO:0007669"/>
    <property type="project" value="TreeGrafter"/>
</dbReference>
<dbReference type="GO" id="GO:0006412">
    <property type="term" value="P:translation"/>
    <property type="evidence" value="ECO:0007669"/>
    <property type="project" value="UniProtKB-UniRule"/>
</dbReference>
<dbReference type="NCBIfam" id="TIGR00060">
    <property type="entry name" value="L18_bact"/>
    <property type="match status" value="1"/>
</dbReference>
<dbReference type="GO" id="GO:0003735">
    <property type="term" value="F:structural constituent of ribosome"/>
    <property type="evidence" value="ECO:0007669"/>
    <property type="project" value="InterPro"/>
</dbReference>
<evidence type="ECO:0000313" key="9">
    <source>
        <dbReference type="Proteomes" id="UP000298677"/>
    </source>
</evidence>
<comment type="subunit">
    <text evidence="7">Part of the 50S ribosomal subunit; part of the 5S rRNA/L5/L18/L25 subcomplex. Contacts the 5S and 23S rRNAs.</text>
</comment>
<dbReference type="InterPro" id="IPR005484">
    <property type="entry name" value="Ribosomal_uL18_bac/plant/anim"/>
</dbReference>
<evidence type="ECO:0000256" key="5">
    <source>
        <dbReference type="ARBA" id="ARBA00023274"/>
    </source>
</evidence>
<dbReference type="InterPro" id="IPR057268">
    <property type="entry name" value="Ribosomal_L18"/>
</dbReference>
<evidence type="ECO:0000256" key="2">
    <source>
        <dbReference type="ARBA" id="ARBA00022730"/>
    </source>
</evidence>
<protein>
    <recommendedName>
        <fullName evidence="6 7">Large ribosomal subunit protein uL18</fullName>
    </recommendedName>
</protein>
<keyword evidence="4 7" id="KW-0689">Ribosomal protein</keyword>
<gene>
    <name evidence="7" type="primary">rplR</name>
    <name evidence="8" type="ORF">D9V65_02045</name>
</gene>
<evidence type="ECO:0000313" key="8">
    <source>
        <dbReference type="EMBL" id="QCI19509.1"/>
    </source>
</evidence>
<keyword evidence="2 7" id="KW-0699">rRNA-binding</keyword>
<proteinExistence type="inferred from homology"/>
<dbReference type="GO" id="GO:0022625">
    <property type="term" value="C:cytosolic large ribosomal subunit"/>
    <property type="evidence" value="ECO:0007669"/>
    <property type="project" value="TreeGrafter"/>
</dbReference>
<comment type="function">
    <text evidence="7">This is one of the proteins that bind and probably mediate the attachment of the 5S RNA into the large ribosomal subunit, where it forms part of the central protuberance.</text>
</comment>
<dbReference type="CDD" id="cd00432">
    <property type="entry name" value="Ribosomal_L18_L5e"/>
    <property type="match status" value="1"/>
</dbReference>
<dbReference type="HAMAP" id="MF_01337_B">
    <property type="entry name" value="Ribosomal_uL18_B"/>
    <property type="match status" value="1"/>
</dbReference>
<name>A0A4D6XVH5_9GAMM</name>
<keyword evidence="5 7" id="KW-0687">Ribonucleoprotein</keyword>
<dbReference type="Gene3D" id="3.30.420.100">
    <property type="match status" value="1"/>
</dbReference>
<comment type="similarity">
    <text evidence="1 7">Belongs to the universal ribosomal protein uL18 family.</text>
</comment>
<dbReference type="InterPro" id="IPR004389">
    <property type="entry name" value="Ribosomal_uL18_bac-type"/>
</dbReference>
<dbReference type="Pfam" id="PF00861">
    <property type="entry name" value="Ribosomal_L18p"/>
    <property type="match status" value="1"/>
</dbReference>
<keyword evidence="3 7" id="KW-0694">RNA-binding</keyword>
<dbReference type="SUPFAM" id="SSF53137">
    <property type="entry name" value="Translational machinery components"/>
    <property type="match status" value="1"/>
</dbReference>
<dbReference type="Proteomes" id="UP000298677">
    <property type="component" value="Chromosome"/>
</dbReference>
<evidence type="ECO:0000256" key="6">
    <source>
        <dbReference type="ARBA" id="ARBA00035197"/>
    </source>
</evidence>